<sequence>MAATTTIAVSPVLRDRINRDAGAHGLTAAGFLERLLDAYERTEMLDSFGTAFAAAGPDYRAELSWWSGLELDLLRD</sequence>
<dbReference type="AlphaFoldDB" id="A0A4R1CEC5"/>
<keyword evidence="2" id="KW-1185">Reference proteome</keyword>
<dbReference type="EMBL" id="SJZJ01000008">
    <property type="protein sequence ID" value="TCJ29409.1"/>
    <property type="molecule type" value="Genomic_DNA"/>
</dbReference>
<organism evidence="1 2">
    <name type="scientific">Nocardioides jejuensis</name>
    <dbReference type="NCBI Taxonomy" id="2502782"/>
    <lineage>
        <taxon>Bacteria</taxon>
        <taxon>Bacillati</taxon>
        <taxon>Actinomycetota</taxon>
        <taxon>Actinomycetes</taxon>
        <taxon>Propionibacteriales</taxon>
        <taxon>Nocardioidaceae</taxon>
        <taxon>Nocardioides</taxon>
    </lineage>
</organism>
<evidence type="ECO:0000313" key="2">
    <source>
        <dbReference type="Proteomes" id="UP000295453"/>
    </source>
</evidence>
<name>A0A4R1CEC5_9ACTN</name>
<dbReference type="OrthoDB" id="5195446at2"/>
<accession>A0A4R1CEC5</accession>
<evidence type="ECO:0000313" key="1">
    <source>
        <dbReference type="EMBL" id="TCJ29409.1"/>
    </source>
</evidence>
<dbReference type="RefSeq" id="WP_131582462.1">
    <property type="nucleotide sequence ID" value="NZ_SJZJ01000008.1"/>
</dbReference>
<reference evidence="1 2" key="1">
    <citation type="submission" date="2019-03" db="EMBL/GenBank/DDBJ databases">
        <authorList>
            <person name="Kim M.K.M."/>
        </authorList>
    </citation>
    <scope>NUCLEOTIDE SEQUENCE [LARGE SCALE GENOMIC DNA]</scope>
    <source>
        <strain evidence="1 2">18JY15-6</strain>
    </source>
</reference>
<gene>
    <name evidence="1" type="ORF">EPD65_06725</name>
</gene>
<protein>
    <submittedName>
        <fullName evidence="1">Toxin-antitoxin system protein</fullName>
    </submittedName>
</protein>
<dbReference type="Proteomes" id="UP000295453">
    <property type="component" value="Unassembled WGS sequence"/>
</dbReference>
<comment type="caution">
    <text evidence="1">The sequence shown here is derived from an EMBL/GenBank/DDBJ whole genome shotgun (WGS) entry which is preliminary data.</text>
</comment>
<proteinExistence type="predicted"/>